<proteinExistence type="predicted"/>
<evidence type="ECO:0000259" key="4">
    <source>
        <dbReference type="SMART" id="SM00589"/>
    </source>
</evidence>
<dbReference type="InterPro" id="IPR013320">
    <property type="entry name" value="ConA-like_dom_sf"/>
</dbReference>
<dbReference type="PRINTS" id="PR01407">
    <property type="entry name" value="BUTYPHLNCDUF"/>
</dbReference>
<sequence length="197" mass="22415">MEVGEWTSELQRCQCFFLWGFNSYSSNRPATFSHSPGGQAVTEVDVLLTEPEPKTRAGFLKYSQEITLDPNTADRNLLLSEENRKVTSKNQLQPYPDHPDRFNGWPQGLSRESLTGRCYWEEEWRGGGVDVVVSCKNISRAGRSTDYLDSMTTLAHYIVTQTVTHFGTTVSQLQYQVQFPPESFYSISETMTLLHTV</sequence>
<keyword evidence="6" id="KW-1185">Reference proteome</keyword>
<keyword evidence="3" id="KW-0862">Zinc</keyword>
<dbReference type="InterPro" id="IPR006574">
    <property type="entry name" value="PRY"/>
</dbReference>
<name>A0ABV0YSF4_9TELE</name>
<dbReference type="PANTHER" id="PTHR25465">
    <property type="entry name" value="B-BOX DOMAIN CONTAINING"/>
    <property type="match status" value="1"/>
</dbReference>
<dbReference type="SMART" id="SM00589">
    <property type="entry name" value="PRY"/>
    <property type="match status" value="1"/>
</dbReference>
<dbReference type="InterPro" id="IPR043136">
    <property type="entry name" value="B30.2/SPRY_sf"/>
</dbReference>
<reference evidence="5 6" key="1">
    <citation type="submission" date="2021-06" db="EMBL/GenBank/DDBJ databases">
        <authorList>
            <person name="Palmer J.M."/>
        </authorList>
    </citation>
    <scope>NUCLEOTIDE SEQUENCE [LARGE SCALE GENOMIC DNA]</scope>
    <source>
        <strain evidence="5 6">AS_MEX2019</strain>
        <tissue evidence="5">Muscle</tissue>
    </source>
</reference>
<evidence type="ECO:0000313" key="6">
    <source>
        <dbReference type="Proteomes" id="UP001469553"/>
    </source>
</evidence>
<evidence type="ECO:0000256" key="1">
    <source>
        <dbReference type="ARBA" id="ARBA00022723"/>
    </source>
</evidence>
<dbReference type="SUPFAM" id="SSF49899">
    <property type="entry name" value="Concanavalin A-like lectins/glucanases"/>
    <property type="match status" value="1"/>
</dbReference>
<organism evidence="5 6">
    <name type="scientific">Ameca splendens</name>
    <dbReference type="NCBI Taxonomy" id="208324"/>
    <lineage>
        <taxon>Eukaryota</taxon>
        <taxon>Metazoa</taxon>
        <taxon>Chordata</taxon>
        <taxon>Craniata</taxon>
        <taxon>Vertebrata</taxon>
        <taxon>Euteleostomi</taxon>
        <taxon>Actinopterygii</taxon>
        <taxon>Neopterygii</taxon>
        <taxon>Teleostei</taxon>
        <taxon>Neoteleostei</taxon>
        <taxon>Acanthomorphata</taxon>
        <taxon>Ovalentaria</taxon>
        <taxon>Atherinomorphae</taxon>
        <taxon>Cyprinodontiformes</taxon>
        <taxon>Goodeidae</taxon>
        <taxon>Ameca</taxon>
    </lineage>
</organism>
<dbReference type="Proteomes" id="UP001469553">
    <property type="component" value="Unassembled WGS sequence"/>
</dbReference>
<dbReference type="InterPro" id="IPR051051">
    <property type="entry name" value="E3_ubiq-ligase_TRIM/RNF"/>
</dbReference>
<feature type="domain" description="SPRY-associated" evidence="4">
    <location>
        <begin position="63"/>
        <end position="115"/>
    </location>
</feature>
<dbReference type="InterPro" id="IPR003879">
    <property type="entry name" value="Butyrophylin_SPRY"/>
</dbReference>
<dbReference type="PANTHER" id="PTHR25465:SF5">
    <property type="entry name" value="E3 UBIQUITIN_ISG15 LIGASE TRIM25-RELATED"/>
    <property type="match status" value="1"/>
</dbReference>
<accession>A0ABV0YSF4</accession>
<keyword evidence="1" id="KW-0479">Metal-binding</keyword>
<protein>
    <recommendedName>
        <fullName evidence="4">SPRY-associated domain-containing protein</fullName>
    </recommendedName>
</protein>
<gene>
    <name evidence="5" type="ORF">AMECASPLE_023857</name>
</gene>
<evidence type="ECO:0000256" key="3">
    <source>
        <dbReference type="ARBA" id="ARBA00022833"/>
    </source>
</evidence>
<dbReference type="EMBL" id="JAHRIP010039852">
    <property type="protein sequence ID" value="MEQ2296345.1"/>
    <property type="molecule type" value="Genomic_DNA"/>
</dbReference>
<dbReference type="Gene3D" id="2.60.120.920">
    <property type="match status" value="1"/>
</dbReference>
<evidence type="ECO:0000313" key="5">
    <source>
        <dbReference type="EMBL" id="MEQ2296345.1"/>
    </source>
</evidence>
<keyword evidence="2" id="KW-0863">Zinc-finger</keyword>
<dbReference type="Pfam" id="PF13765">
    <property type="entry name" value="PRY"/>
    <property type="match status" value="1"/>
</dbReference>
<evidence type="ECO:0000256" key="2">
    <source>
        <dbReference type="ARBA" id="ARBA00022771"/>
    </source>
</evidence>
<comment type="caution">
    <text evidence="5">The sequence shown here is derived from an EMBL/GenBank/DDBJ whole genome shotgun (WGS) entry which is preliminary data.</text>
</comment>